<feature type="region of interest" description="Disordered" evidence="1">
    <location>
        <begin position="44"/>
        <end position="155"/>
    </location>
</feature>
<feature type="compositionally biased region" description="Basic and acidic residues" evidence="1">
    <location>
        <begin position="95"/>
        <end position="105"/>
    </location>
</feature>
<evidence type="ECO:0000313" key="2">
    <source>
        <dbReference type="EMBL" id="KAF2763688.1"/>
    </source>
</evidence>
<dbReference type="EMBL" id="ML995974">
    <property type="protein sequence ID" value="KAF2763688.1"/>
    <property type="molecule type" value="Genomic_DNA"/>
</dbReference>
<feature type="compositionally biased region" description="Basic and acidic residues" evidence="1">
    <location>
        <begin position="245"/>
        <end position="261"/>
    </location>
</feature>
<dbReference type="Proteomes" id="UP000799436">
    <property type="component" value="Unassembled WGS sequence"/>
</dbReference>
<feature type="compositionally biased region" description="Polar residues" evidence="1">
    <location>
        <begin position="190"/>
        <end position="201"/>
    </location>
</feature>
<evidence type="ECO:0000256" key="1">
    <source>
        <dbReference type="SAM" id="MobiDB-lite"/>
    </source>
</evidence>
<gene>
    <name evidence="2" type="ORF">EJ03DRAFT_58731</name>
</gene>
<feature type="compositionally biased region" description="Basic residues" evidence="1">
    <location>
        <begin position="85"/>
        <end position="94"/>
    </location>
</feature>
<feature type="compositionally biased region" description="Low complexity" evidence="1">
    <location>
        <begin position="106"/>
        <end position="119"/>
    </location>
</feature>
<feature type="compositionally biased region" description="Basic and acidic residues" evidence="1">
    <location>
        <begin position="44"/>
        <end position="58"/>
    </location>
</feature>
<feature type="region of interest" description="Disordered" evidence="1">
    <location>
        <begin position="181"/>
        <end position="279"/>
    </location>
</feature>
<feature type="compositionally biased region" description="Polar residues" evidence="1">
    <location>
        <begin position="225"/>
        <end position="244"/>
    </location>
</feature>
<feature type="compositionally biased region" description="Polar residues" evidence="1">
    <location>
        <begin position="371"/>
        <end position="382"/>
    </location>
</feature>
<dbReference type="OrthoDB" id="3918641at2759"/>
<evidence type="ECO:0000313" key="3">
    <source>
        <dbReference type="Proteomes" id="UP000799436"/>
    </source>
</evidence>
<name>A0A6G1KU49_9PEZI</name>
<reference evidence="2" key="1">
    <citation type="journal article" date="2020" name="Stud. Mycol.">
        <title>101 Dothideomycetes genomes: a test case for predicting lifestyles and emergence of pathogens.</title>
        <authorList>
            <person name="Haridas S."/>
            <person name="Albert R."/>
            <person name="Binder M."/>
            <person name="Bloem J."/>
            <person name="Labutti K."/>
            <person name="Salamov A."/>
            <person name="Andreopoulos B."/>
            <person name="Baker S."/>
            <person name="Barry K."/>
            <person name="Bills G."/>
            <person name="Bluhm B."/>
            <person name="Cannon C."/>
            <person name="Castanera R."/>
            <person name="Culley D."/>
            <person name="Daum C."/>
            <person name="Ezra D."/>
            <person name="Gonzalez J."/>
            <person name="Henrissat B."/>
            <person name="Kuo A."/>
            <person name="Liang C."/>
            <person name="Lipzen A."/>
            <person name="Lutzoni F."/>
            <person name="Magnuson J."/>
            <person name="Mondo S."/>
            <person name="Nolan M."/>
            <person name="Ohm R."/>
            <person name="Pangilinan J."/>
            <person name="Park H.-J."/>
            <person name="Ramirez L."/>
            <person name="Alfaro M."/>
            <person name="Sun H."/>
            <person name="Tritt A."/>
            <person name="Yoshinaga Y."/>
            <person name="Zwiers L.-H."/>
            <person name="Turgeon B."/>
            <person name="Goodwin S."/>
            <person name="Spatafora J."/>
            <person name="Crous P."/>
            <person name="Grigoriev I."/>
        </authorList>
    </citation>
    <scope>NUCLEOTIDE SEQUENCE</scope>
    <source>
        <strain evidence="2">CBS 116005</strain>
    </source>
</reference>
<organism evidence="2 3">
    <name type="scientific">Teratosphaeria nubilosa</name>
    <dbReference type="NCBI Taxonomy" id="161662"/>
    <lineage>
        <taxon>Eukaryota</taxon>
        <taxon>Fungi</taxon>
        <taxon>Dikarya</taxon>
        <taxon>Ascomycota</taxon>
        <taxon>Pezizomycotina</taxon>
        <taxon>Dothideomycetes</taxon>
        <taxon>Dothideomycetidae</taxon>
        <taxon>Mycosphaerellales</taxon>
        <taxon>Teratosphaeriaceae</taxon>
        <taxon>Teratosphaeria</taxon>
    </lineage>
</organism>
<keyword evidence="3" id="KW-1185">Reference proteome</keyword>
<accession>A0A6G1KU49</accession>
<sequence>MCLVETKLYQQPDGQEERIERVHYCAQAADQRLCSNVDREPVQRAHLEERRPTQDRIQDGYIVTQGSHGTERVYRDVTALTSRHGERKRRKKSHRPDTTSKRTSEDSPSSVSSPLHAESIAAGLSRSPPSRRKTAGLGGFQDSRPSPPGVASEFPLRTVLPGGTAVYVKAHTMNLPRAAYNERRRPIASSGETPISSQSKLTAERAELDAASISQQRAAKVQFSPAVSSFPDSPQSTGLDTRPSNADDRHDSAQEPLEYRWKPGQYANSTSQQTEDERQARIARERMAATEQRQKARRKAQIAARETSTEWIDRNRREAREKLEGHRKAGKAENLRALGNNARPIREQDAQAMDVDANFDMRDVRHELEETYSSTGSPSSFRPFTPKVQIHQHSPDCHNKKTQQRREGGFAQEQSRGDRPSAGAATSAHDAW</sequence>
<proteinExistence type="predicted"/>
<dbReference type="AlphaFoldDB" id="A0A6G1KU49"/>
<protein>
    <submittedName>
        <fullName evidence="2">Uncharacterized protein</fullName>
    </submittedName>
</protein>
<feature type="compositionally biased region" description="Basic and acidic residues" evidence="1">
    <location>
        <begin position="393"/>
        <end position="408"/>
    </location>
</feature>
<feature type="region of interest" description="Disordered" evidence="1">
    <location>
        <begin position="369"/>
        <end position="432"/>
    </location>
</feature>